<keyword evidence="3" id="KW-1185">Reference proteome</keyword>
<evidence type="ECO:0000256" key="1">
    <source>
        <dbReference type="SAM" id="MobiDB-lite"/>
    </source>
</evidence>
<comment type="caution">
    <text evidence="2">The sequence shown here is derived from an EMBL/GenBank/DDBJ whole genome shotgun (WGS) entry which is preliminary data.</text>
</comment>
<reference evidence="2 3" key="1">
    <citation type="journal article" name="Sci. Rep.">
        <title>Genome-scale phylogenetic analyses confirm Olpidium as the closest living zoosporic fungus to the non-flagellated, terrestrial fungi.</title>
        <authorList>
            <person name="Chang Y."/>
            <person name="Rochon D."/>
            <person name="Sekimoto S."/>
            <person name="Wang Y."/>
            <person name="Chovatia M."/>
            <person name="Sandor L."/>
            <person name="Salamov A."/>
            <person name="Grigoriev I.V."/>
            <person name="Stajich J.E."/>
            <person name="Spatafora J.W."/>
        </authorList>
    </citation>
    <scope>NUCLEOTIDE SEQUENCE [LARGE SCALE GENOMIC DNA]</scope>
    <source>
        <strain evidence="2">S191</strain>
    </source>
</reference>
<proteinExistence type="predicted"/>
<feature type="region of interest" description="Disordered" evidence="1">
    <location>
        <begin position="301"/>
        <end position="356"/>
    </location>
</feature>
<evidence type="ECO:0000313" key="3">
    <source>
        <dbReference type="Proteomes" id="UP000673691"/>
    </source>
</evidence>
<gene>
    <name evidence="2" type="ORF">BJ554DRAFT_2498</name>
</gene>
<protein>
    <submittedName>
        <fullName evidence="2">Uncharacterized protein</fullName>
    </submittedName>
</protein>
<organism evidence="2 3">
    <name type="scientific">Olpidium bornovanus</name>
    <dbReference type="NCBI Taxonomy" id="278681"/>
    <lineage>
        <taxon>Eukaryota</taxon>
        <taxon>Fungi</taxon>
        <taxon>Fungi incertae sedis</taxon>
        <taxon>Olpidiomycota</taxon>
        <taxon>Olpidiomycotina</taxon>
        <taxon>Olpidiomycetes</taxon>
        <taxon>Olpidiales</taxon>
        <taxon>Olpidiaceae</taxon>
        <taxon>Olpidium</taxon>
    </lineage>
</organism>
<sequence length="356" mass="39319">MGIQFSQQTALSRTSFSCYKQKAPFRVPRFKRFPSAAIDTASRPCRPVHRTLRALASIARSRAAENARRGAWPHKAEKKNVRYCHPSRRAVVRRDGLPAGFGVKSRLSWPGQLLHRRVSSRNVTAKAAHFALSPGLLPTPPLLASSSPSRRVGQITLENTPRGPVRNSGATELAALRCLAGQITSGHRFQTIQLRGGDSKSEVLKNATPQILRTPNGPRTPQPEGSKPMGPPSPSGFDGRNQHGSFLPIAPIAVEFRFFGKGRQINRKVRSARQPATPKVNYKELTSWKLRVTELCFSTPRLPRPSPRAPCPVSSRYHERPPAASAGGSRIARRHRRRATRETPPRTRAPRAVRVG</sequence>
<dbReference type="AlphaFoldDB" id="A0A8H8DGD5"/>
<evidence type="ECO:0000313" key="2">
    <source>
        <dbReference type="EMBL" id="KAG5457475.1"/>
    </source>
</evidence>
<dbReference type="Proteomes" id="UP000673691">
    <property type="component" value="Unassembled WGS sequence"/>
</dbReference>
<name>A0A8H8DGD5_9FUNG</name>
<feature type="region of interest" description="Disordered" evidence="1">
    <location>
        <begin position="207"/>
        <end position="244"/>
    </location>
</feature>
<feature type="compositionally biased region" description="Polar residues" evidence="1">
    <location>
        <begin position="207"/>
        <end position="219"/>
    </location>
</feature>
<dbReference type="EMBL" id="JAEFCI010010015">
    <property type="protein sequence ID" value="KAG5457475.1"/>
    <property type="molecule type" value="Genomic_DNA"/>
</dbReference>
<accession>A0A8H8DGD5</accession>